<sequence length="303" mass="34285">MDENIYQNRYPSVSVIVPVKNGAKTIDKLLAALQKQTYPKEKMQVIIVDNGSEDNTIEIIKNYPFILAHETRISSSYAARNKGLSVAKGEIIAFTDADCIPMQDWISNGVRELNKKNADIAGGRIEFIFSDEKSTAEIFDSLNSLRNDSFIQNKMGAVTANLFVRTCVFGKMGLFPEVRSGGDINWTGRGMHNGFSLIYAGKAVVYHPARNFNEVLRKSWFCGTGILLTLRQRGWLFLRILYLMIRLLVPVPNRVILKSLISANRFPEIKYRRLTIWGIAYLSHLFLLGGFVYSIFIKSARKS</sequence>
<dbReference type="SUPFAM" id="SSF53448">
    <property type="entry name" value="Nucleotide-diphospho-sugar transferases"/>
    <property type="match status" value="1"/>
</dbReference>
<dbReference type="InterPro" id="IPR029044">
    <property type="entry name" value="Nucleotide-diphossugar_trans"/>
</dbReference>
<keyword evidence="6" id="KW-0812">Transmembrane</keyword>
<keyword evidence="2" id="KW-1003">Cell membrane</keyword>
<comment type="subcellular location">
    <subcellularLocation>
        <location evidence="1">Cell membrane</location>
    </subcellularLocation>
</comment>
<feature type="transmembrane region" description="Helical" evidence="6">
    <location>
        <begin position="276"/>
        <end position="297"/>
    </location>
</feature>
<evidence type="ECO:0000313" key="8">
    <source>
        <dbReference type="EMBL" id="KUG23931.1"/>
    </source>
</evidence>
<gene>
    <name evidence="8" type="ORF">ASZ90_006259</name>
</gene>
<evidence type="ECO:0000256" key="2">
    <source>
        <dbReference type="ARBA" id="ARBA00022475"/>
    </source>
</evidence>
<dbReference type="GO" id="GO:0016757">
    <property type="term" value="F:glycosyltransferase activity"/>
    <property type="evidence" value="ECO:0007669"/>
    <property type="project" value="UniProtKB-KW"/>
</dbReference>
<keyword evidence="5 6" id="KW-0472">Membrane</keyword>
<keyword evidence="4 8" id="KW-0808">Transferase</keyword>
<accession>A0A0W8FSS1</accession>
<keyword evidence="3" id="KW-0328">Glycosyltransferase</keyword>
<dbReference type="EMBL" id="LNQE01000877">
    <property type="protein sequence ID" value="KUG23931.1"/>
    <property type="molecule type" value="Genomic_DNA"/>
</dbReference>
<dbReference type="PANTHER" id="PTHR43646:SF2">
    <property type="entry name" value="GLYCOSYLTRANSFERASE 2-LIKE DOMAIN-CONTAINING PROTEIN"/>
    <property type="match status" value="1"/>
</dbReference>
<evidence type="ECO:0000259" key="7">
    <source>
        <dbReference type="Pfam" id="PF00535"/>
    </source>
</evidence>
<dbReference type="GO" id="GO:0005886">
    <property type="term" value="C:plasma membrane"/>
    <property type="evidence" value="ECO:0007669"/>
    <property type="project" value="UniProtKB-SubCell"/>
</dbReference>
<evidence type="ECO:0000256" key="1">
    <source>
        <dbReference type="ARBA" id="ARBA00004236"/>
    </source>
</evidence>
<evidence type="ECO:0000256" key="5">
    <source>
        <dbReference type="ARBA" id="ARBA00023136"/>
    </source>
</evidence>
<comment type="caution">
    <text evidence="8">The sequence shown here is derived from an EMBL/GenBank/DDBJ whole genome shotgun (WGS) entry which is preliminary data.</text>
</comment>
<protein>
    <submittedName>
        <fullName evidence="8">Glycosyl transferase, group 2 family protein</fullName>
    </submittedName>
</protein>
<dbReference type="InterPro" id="IPR001173">
    <property type="entry name" value="Glyco_trans_2-like"/>
</dbReference>
<reference evidence="8" key="1">
    <citation type="journal article" date="2015" name="Proc. Natl. Acad. Sci. U.S.A.">
        <title>Networks of energetic and metabolic interactions define dynamics in microbial communities.</title>
        <authorList>
            <person name="Embree M."/>
            <person name="Liu J.K."/>
            <person name="Al-Bassam M.M."/>
            <person name="Zengler K."/>
        </authorList>
    </citation>
    <scope>NUCLEOTIDE SEQUENCE</scope>
</reference>
<dbReference type="PANTHER" id="PTHR43646">
    <property type="entry name" value="GLYCOSYLTRANSFERASE"/>
    <property type="match status" value="1"/>
</dbReference>
<evidence type="ECO:0000256" key="6">
    <source>
        <dbReference type="SAM" id="Phobius"/>
    </source>
</evidence>
<dbReference type="Gene3D" id="3.90.550.10">
    <property type="entry name" value="Spore Coat Polysaccharide Biosynthesis Protein SpsA, Chain A"/>
    <property type="match status" value="1"/>
</dbReference>
<dbReference type="AlphaFoldDB" id="A0A0W8FSS1"/>
<organism evidence="8">
    <name type="scientific">hydrocarbon metagenome</name>
    <dbReference type="NCBI Taxonomy" id="938273"/>
    <lineage>
        <taxon>unclassified sequences</taxon>
        <taxon>metagenomes</taxon>
        <taxon>ecological metagenomes</taxon>
    </lineage>
</organism>
<evidence type="ECO:0000256" key="3">
    <source>
        <dbReference type="ARBA" id="ARBA00022676"/>
    </source>
</evidence>
<evidence type="ECO:0000256" key="4">
    <source>
        <dbReference type="ARBA" id="ARBA00022679"/>
    </source>
</evidence>
<proteinExistence type="predicted"/>
<name>A0A0W8FSS1_9ZZZZ</name>
<feature type="domain" description="Glycosyltransferase 2-like" evidence="7">
    <location>
        <begin position="14"/>
        <end position="138"/>
    </location>
</feature>
<keyword evidence="6" id="KW-1133">Transmembrane helix</keyword>
<dbReference type="Pfam" id="PF00535">
    <property type="entry name" value="Glycos_transf_2"/>
    <property type="match status" value="1"/>
</dbReference>